<sequence length="63" mass="6876">MLCHRRLLADESRRLPTTTYLSEYYVAPTADGPLPKSRSPVLAANDGCDAEAGSGPPFFHVKK</sequence>
<proteinExistence type="predicted"/>
<dbReference type="EMBL" id="QTBD01000086">
    <property type="protein sequence ID" value="REQ54824.1"/>
    <property type="molecule type" value="Genomic_DNA"/>
</dbReference>
<name>A0AB73Y9L0_MYCTX</name>
<reference evidence="1 2" key="1">
    <citation type="journal article" date="2017" name="N. Engl. J. Med.">
        <title>Transmission of Extensively Drug-Resistant Tuberculosis in South Africa.</title>
        <authorList>
            <person name="Shah N.S."/>
            <person name="Auld S.C."/>
            <person name="Brust J.C."/>
            <person name="Mathema B."/>
            <person name="Ismail N."/>
            <person name="Moodley P."/>
            <person name="Mlisana K."/>
            <person name="Allana S."/>
            <person name="Campbell A."/>
            <person name="Mthiyane T."/>
            <person name="Morris N."/>
            <person name="Mpangase P."/>
            <person name="van der Meulen H."/>
            <person name="Omar S.V."/>
            <person name="Brown T.S."/>
            <person name="Narechania A."/>
            <person name="Shaskina E."/>
            <person name="Kapwata T."/>
            <person name="Kreiswirth B."/>
            <person name="Gandhi N.R."/>
        </authorList>
    </citation>
    <scope>NUCLEOTIDE SEQUENCE [LARGE SCALE GENOMIC DNA]</scope>
    <source>
        <strain evidence="1 2">32301_S10</strain>
    </source>
</reference>
<dbReference type="AlphaFoldDB" id="A0AB73Y9L0"/>
<comment type="caution">
    <text evidence="1">The sequence shown here is derived from an EMBL/GenBank/DDBJ whole genome shotgun (WGS) entry which is preliminary data.</text>
</comment>
<evidence type="ECO:0000313" key="2">
    <source>
        <dbReference type="Proteomes" id="UP000256381"/>
    </source>
</evidence>
<evidence type="ECO:0000313" key="1">
    <source>
        <dbReference type="EMBL" id="REQ54824.1"/>
    </source>
</evidence>
<protein>
    <submittedName>
        <fullName evidence="1">Uncharacterized protein</fullName>
    </submittedName>
</protein>
<dbReference type="Proteomes" id="UP000256381">
    <property type="component" value="Unassembled WGS sequence"/>
</dbReference>
<organism evidence="1 2">
    <name type="scientific">Mycobacterium tuberculosis</name>
    <dbReference type="NCBI Taxonomy" id="1773"/>
    <lineage>
        <taxon>Bacteria</taxon>
        <taxon>Bacillati</taxon>
        <taxon>Actinomycetota</taxon>
        <taxon>Actinomycetes</taxon>
        <taxon>Mycobacteriales</taxon>
        <taxon>Mycobacteriaceae</taxon>
        <taxon>Mycobacterium</taxon>
        <taxon>Mycobacterium tuberculosis complex</taxon>
    </lineage>
</organism>
<accession>A0AB73Y9L0</accession>
<gene>
    <name evidence="1" type="ORF">DSJ38_05445</name>
</gene>